<name>A0ABN2K9N4_9MICO</name>
<dbReference type="NCBIfam" id="NF038356">
    <property type="entry name" value="actino_DLW39"/>
    <property type="match status" value="1"/>
</dbReference>
<gene>
    <name evidence="2" type="ORF">GCM10009810_08980</name>
</gene>
<sequence>MKKLLLVVATALGASILKKNLDKSRSDKDLWAEATGSSTGTSSPDPATPAAPAAD</sequence>
<evidence type="ECO:0000313" key="2">
    <source>
        <dbReference type="EMBL" id="GAA1750797.1"/>
    </source>
</evidence>
<feature type="compositionally biased region" description="Low complexity" evidence="1">
    <location>
        <begin position="34"/>
        <end position="55"/>
    </location>
</feature>
<dbReference type="RefSeq" id="WP_344062707.1">
    <property type="nucleotide sequence ID" value="NZ_BAAAPN010000023.1"/>
</dbReference>
<accession>A0ABN2K9N4</accession>
<dbReference type="Proteomes" id="UP001501475">
    <property type="component" value="Unassembled WGS sequence"/>
</dbReference>
<protein>
    <submittedName>
        <fullName evidence="2">Uncharacterized protein</fullName>
    </submittedName>
</protein>
<feature type="region of interest" description="Disordered" evidence="1">
    <location>
        <begin position="27"/>
        <end position="55"/>
    </location>
</feature>
<comment type="caution">
    <text evidence="2">The sequence shown here is derived from an EMBL/GenBank/DDBJ whole genome shotgun (WGS) entry which is preliminary data.</text>
</comment>
<organism evidence="2 3">
    <name type="scientific">Nostocoides vanveenii</name>
    <dbReference type="NCBI Taxonomy" id="330835"/>
    <lineage>
        <taxon>Bacteria</taxon>
        <taxon>Bacillati</taxon>
        <taxon>Actinomycetota</taxon>
        <taxon>Actinomycetes</taxon>
        <taxon>Micrococcales</taxon>
        <taxon>Intrasporangiaceae</taxon>
        <taxon>Nostocoides</taxon>
    </lineage>
</organism>
<proteinExistence type="predicted"/>
<dbReference type="EMBL" id="BAAAPN010000023">
    <property type="protein sequence ID" value="GAA1750797.1"/>
    <property type="molecule type" value="Genomic_DNA"/>
</dbReference>
<dbReference type="InterPro" id="IPR047990">
    <property type="entry name" value="DLW39-like"/>
</dbReference>
<evidence type="ECO:0000256" key="1">
    <source>
        <dbReference type="SAM" id="MobiDB-lite"/>
    </source>
</evidence>
<reference evidence="2 3" key="1">
    <citation type="journal article" date="2019" name="Int. J. Syst. Evol. Microbiol.">
        <title>The Global Catalogue of Microorganisms (GCM) 10K type strain sequencing project: providing services to taxonomists for standard genome sequencing and annotation.</title>
        <authorList>
            <consortium name="The Broad Institute Genomics Platform"/>
            <consortium name="The Broad Institute Genome Sequencing Center for Infectious Disease"/>
            <person name="Wu L."/>
            <person name="Ma J."/>
        </authorList>
    </citation>
    <scope>NUCLEOTIDE SEQUENCE [LARGE SCALE GENOMIC DNA]</scope>
    <source>
        <strain evidence="2 3">JCM 15591</strain>
    </source>
</reference>
<keyword evidence="3" id="KW-1185">Reference proteome</keyword>
<evidence type="ECO:0000313" key="3">
    <source>
        <dbReference type="Proteomes" id="UP001501475"/>
    </source>
</evidence>